<dbReference type="InterPro" id="IPR002812">
    <property type="entry name" value="DHQS"/>
</dbReference>
<dbReference type="PANTHER" id="PTHR33563">
    <property type="match status" value="1"/>
</dbReference>
<gene>
    <name evidence="1" type="ORF">ACJRO7_019342</name>
</gene>
<dbReference type="PANTHER" id="PTHR33563:SF9">
    <property type="entry name" value="USPA DOMAIN-CONTAINING PROTEIN"/>
    <property type="match status" value="1"/>
</dbReference>
<reference evidence="1 2" key="1">
    <citation type="submission" date="2024-11" db="EMBL/GenBank/DDBJ databases">
        <title>Chromosome-level genome assembly of Eucalyptus globulus Labill. provides insights into its genome evolution.</title>
        <authorList>
            <person name="Li X."/>
        </authorList>
    </citation>
    <scope>NUCLEOTIDE SEQUENCE [LARGE SCALE GENOMIC DNA]</scope>
    <source>
        <strain evidence="1">CL2024</strain>
        <tissue evidence="1">Fresh tender leaves</tissue>
    </source>
</reference>
<dbReference type="EMBL" id="JBJKBG010000005">
    <property type="protein sequence ID" value="KAL3737802.1"/>
    <property type="molecule type" value="Genomic_DNA"/>
</dbReference>
<evidence type="ECO:0000313" key="1">
    <source>
        <dbReference type="EMBL" id="KAL3737802.1"/>
    </source>
</evidence>
<dbReference type="SUPFAM" id="SSF52402">
    <property type="entry name" value="Adenine nucleotide alpha hydrolases-like"/>
    <property type="match status" value="1"/>
</dbReference>
<protein>
    <submittedName>
        <fullName evidence="1">Uncharacterized protein</fullName>
    </submittedName>
</protein>
<proteinExistence type="predicted"/>
<organism evidence="1 2">
    <name type="scientific">Eucalyptus globulus</name>
    <name type="common">Tasmanian blue gum</name>
    <dbReference type="NCBI Taxonomy" id="34317"/>
    <lineage>
        <taxon>Eukaryota</taxon>
        <taxon>Viridiplantae</taxon>
        <taxon>Streptophyta</taxon>
        <taxon>Embryophyta</taxon>
        <taxon>Tracheophyta</taxon>
        <taxon>Spermatophyta</taxon>
        <taxon>Magnoliopsida</taxon>
        <taxon>eudicotyledons</taxon>
        <taxon>Gunneridae</taxon>
        <taxon>Pentapetalae</taxon>
        <taxon>rosids</taxon>
        <taxon>malvids</taxon>
        <taxon>Myrtales</taxon>
        <taxon>Myrtaceae</taxon>
        <taxon>Myrtoideae</taxon>
        <taxon>Eucalypteae</taxon>
        <taxon>Eucalyptus</taxon>
    </lineage>
</organism>
<dbReference type="Proteomes" id="UP001634007">
    <property type="component" value="Unassembled WGS sequence"/>
</dbReference>
<dbReference type="AlphaFoldDB" id="A0ABD3KFA2"/>
<comment type="caution">
    <text evidence="1">The sequence shown here is derived from an EMBL/GenBank/DDBJ whole genome shotgun (WGS) entry which is preliminary data.</text>
</comment>
<evidence type="ECO:0000313" key="2">
    <source>
        <dbReference type="Proteomes" id="UP001634007"/>
    </source>
</evidence>
<sequence>MGLVRFQKRRIGEALLPKESPASANCPRHVVIVMDGMKSFTTAPLEWALENLISTGCTVTLIGVMPWLNIPLSGKIWSDVWPVEWEALANLQESEWRSDVKYLKLQAVIDLCKKYGVVPQKDLVMGYPPKLLVVEKITSLHATWVVFDRHQRKNREFYAERIPCNMVMMNQNGEGDMFRGRSCMSDCEGSTPGESPASFVPTPEVLISEELRKILRQKP</sequence>
<keyword evidence="2" id="KW-1185">Reference proteome</keyword>
<accession>A0ABD3KFA2</accession>
<name>A0ABD3KFA2_EUCGL</name>